<keyword evidence="6" id="KW-1185">Reference proteome</keyword>
<feature type="repeat" description="ANK" evidence="3">
    <location>
        <begin position="1235"/>
        <end position="1267"/>
    </location>
</feature>
<evidence type="ECO:0000259" key="4">
    <source>
        <dbReference type="PROSITE" id="PS50175"/>
    </source>
</evidence>
<dbReference type="Pfam" id="PF12796">
    <property type="entry name" value="Ank_2"/>
    <property type="match status" value="3"/>
</dbReference>
<reference evidence="5 6" key="1">
    <citation type="journal article" date="2020" name="Genome Biol. Evol.">
        <title>Comparative genomics of Sclerotiniaceae.</title>
        <authorList>
            <person name="Valero Jimenez C.A."/>
            <person name="Steentjes M."/>
            <person name="Scholten O.E."/>
            <person name="Van Kan J.A.L."/>
        </authorList>
    </citation>
    <scope>NUCLEOTIDE SEQUENCE [LARGE SCALE GENOMIC DNA]</scope>
    <source>
        <strain evidence="5 6">MUCL 94</strain>
    </source>
</reference>
<organism evidence="5 6">
    <name type="scientific">Botrytis byssoidea</name>
    <dbReference type="NCBI Taxonomy" id="139641"/>
    <lineage>
        <taxon>Eukaryota</taxon>
        <taxon>Fungi</taxon>
        <taxon>Dikarya</taxon>
        <taxon>Ascomycota</taxon>
        <taxon>Pezizomycotina</taxon>
        <taxon>Leotiomycetes</taxon>
        <taxon>Helotiales</taxon>
        <taxon>Sclerotiniaceae</taxon>
        <taxon>Botrytis</taxon>
    </lineage>
</organism>
<dbReference type="PROSITE" id="PS50175">
    <property type="entry name" value="ASP_PROT_RETROV"/>
    <property type="match status" value="1"/>
</dbReference>
<keyword evidence="2 3" id="KW-0040">ANK repeat</keyword>
<evidence type="ECO:0000256" key="1">
    <source>
        <dbReference type="ARBA" id="ARBA00022737"/>
    </source>
</evidence>
<dbReference type="PRINTS" id="PR01415">
    <property type="entry name" value="ANKYRIN"/>
</dbReference>
<sequence>MSETTFAVQRPGDSVADTGVAASPKTFGLAISEASTSTLARYDIVAVHGLGGDSKYTWGKPSGEGLWLKEALFPNIDVRIMTYDYDLDGIAETIYTRKGILDEASKLLESLLDLRKSEVSENAVIEGGSDGAPELEATRRPLIFVGHNLGIIIIKQALVLAGFDLSDDESIKTSTVTVISFSAPHRHQSFEDMEKSIAKLLLENRGSHLKNFMAAVNGLSRAIVDINSLFIYSKVLIHVRMINVFSSSTDHVLQVFDEFMSTMDVPFERRIGIDCPEKELPCSPKDHSQISEGVLDFISYSSDFDSPLSRCLKIMLSQASPVYSPSVTGDLSNSEDLAWIAGNTNFQEWLRAKNTNILHMHGNFDVSRFTKFVTKQLESWKDAPTDTSVLYFEFRKHDSRYNTLKSMFYTFLAQLISHYRECGKGLNNNLERFLNYHSWTNQHLLNFIYFLPITDSIDNVRFIINGIDGCGEDCGWFLANLAFISKTSETPFKVIVTSKNHQPILSKCLTINMDQHNSNLTPQLKAPSAVAYALLRLFQERPQYCGLEASLREILSQADEDYVCHLILDWLRFKPHSTTKTCLKELLRNLSVVTPEHILTVILHSVPAWRQPWAQKILQWVTYFHHPLTIWELRGVNVNLDAEVSDQEECTVEELMEKLHETFGGILVVENNEVSYHHPFIRHFFTTLAPINALFYSGSRVRSHKNIAIFCLGYLSLIESQKRAATFYRIDLHGGPHVCPVSDFRHDLISYATIQWPNHCKVAISEELEPSDLLVAVETFLGQTEIRDIWAETYHILSHPIIRPKAPLSTAFVILSLLGLNTLIAPMIHKSKYPQDLHNEYDAALVEAARHGHRDTLETLLNSFSPTKRTLELSIRSADYRVLFTLLKCASSLSDKYDYSTELSCRAAWLGLDDAVEFLIGKNLNWSSKGTPPLDIACSIGSLESVKLLLEANADIDCRDDLGWSVLQTAAYFGHHEIVRELSSMGADKSYTGDEEQPLSIALKHDFSNCCRALVEAGAPTTASEGSRPPLWFSVDYLNKEICELLLKHGADPNWKAGSDHAPILTRAVQRGGNVELVKLLLDNGADINVIDESSELKNSVISTAAEFGWTEVVKLLAERNADVNVSGDEGVTPIYFAARHNKPETVQLLMDLGANLEMNEKLNDGWGPLHIAFDFVEVVRILLQNGADITRTSSGGNILFLASRNNHIDVVRVCLQYKPDVNIGYHQTAARSHEGATALTAAICGGHTEIVRLLLEAGANLNQRGYLNKYPLQYAFTNEASSDGPLRALLEYRPDLDLVDDDGNTALHYLRGRTPLA</sequence>
<dbReference type="GO" id="GO:0006508">
    <property type="term" value="P:proteolysis"/>
    <property type="evidence" value="ECO:0007669"/>
    <property type="project" value="InterPro"/>
</dbReference>
<dbReference type="PANTHER" id="PTHR23206:SF8">
    <property type="entry name" value="ANKYRIN REPEAT AND KH DOMAIN-CONTAINING 1"/>
    <property type="match status" value="1"/>
</dbReference>
<dbReference type="SMART" id="SM00248">
    <property type="entry name" value="ANK"/>
    <property type="match status" value="12"/>
</dbReference>
<feature type="domain" description="Peptidase A2" evidence="4">
    <location>
        <begin position="1078"/>
        <end position="1093"/>
    </location>
</feature>
<dbReference type="InterPro" id="IPR001995">
    <property type="entry name" value="Peptidase_A2_cat"/>
</dbReference>
<evidence type="ECO:0000313" key="5">
    <source>
        <dbReference type="EMBL" id="KAF7952197.1"/>
    </source>
</evidence>
<evidence type="ECO:0000256" key="3">
    <source>
        <dbReference type="PROSITE-ProRule" id="PRU00023"/>
    </source>
</evidence>
<dbReference type="InterPro" id="IPR036770">
    <property type="entry name" value="Ankyrin_rpt-contain_sf"/>
</dbReference>
<dbReference type="InterPro" id="IPR002110">
    <property type="entry name" value="Ankyrin_rpt"/>
</dbReference>
<comment type="caution">
    <text evidence="5">The sequence shown here is derived from an EMBL/GenBank/DDBJ whole genome shotgun (WGS) entry which is preliminary data.</text>
</comment>
<feature type="repeat" description="ANK" evidence="3">
    <location>
        <begin position="929"/>
        <end position="961"/>
    </location>
</feature>
<evidence type="ECO:0000313" key="6">
    <source>
        <dbReference type="Proteomes" id="UP000710849"/>
    </source>
</evidence>
<protein>
    <recommendedName>
        <fullName evidence="4">Peptidase A2 domain-containing protein</fullName>
    </recommendedName>
</protein>
<dbReference type="RefSeq" id="XP_038736763.1">
    <property type="nucleotide sequence ID" value="XM_038872205.1"/>
</dbReference>
<dbReference type="Proteomes" id="UP000710849">
    <property type="component" value="Unassembled WGS sequence"/>
</dbReference>
<dbReference type="GeneID" id="62145283"/>
<gene>
    <name evidence="5" type="ORF">EAE97_001694</name>
</gene>
<feature type="repeat" description="ANK" evidence="3">
    <location>
        <begin position="1073"/>
        <end position="1093"/>
    </location>
</feature>
<evidence type="ECO:0000256" key="2">
    <source>
        <dbReference type="ARBA" id="ARBA00023043"/>
    </source>
</evidence>
<accession>A0A9P5IYB1</accession>
<dbReference type="PROSITE" id="PS50088">
    <property type="entry name" value="ANK_REPEAT"/>
    <property type="match status" value="4"/>
</dbReference>
<dbReference type="EMBL" id="RCSW01000003">
    <property type="protein sequence ID" value="KAF7952197.1"/>
    <property type="molecule type" value="Genomic_DNA"/>
</dbReference>
<dbReference type="GO" id="GO:0004190">
    <property type="term" value="F:aspartic-type endopeptidase activity"/>
    <property type="evidence" value="ECO:0007669"/>
    <property type="project" value="InterPro"/>
</dbReference>
<dbReference type="InterPro" id="IPR051631">
    <property type="entry name" value="Ankyrin-KH/SAM_domain"/>
</dbReference>
<dbReference type="SUPFAM" id="SSF48403">
    <property type="entry name" value="Ankyrin repeat"/>
    <property type="match status" value="1"/>
</dbReference>
<name>A0A9P5IYB1_9HELO</name>
<dbReference type="Pfam" id="PF24883">
    <property type="entry name" value="NPHP3_N"/>
    <property type="match status" value="1"/>
</dbReference>
<proteinExistence type="predicted"/>
<dbReference type="Gene3D" id="1.25.40.20">
    <property type="entry name" value="Ankyrin repeat-containing domain"/>
    <property type="match status" value="4"/>
</dbReference>
<dbReference type="InterPro" id="IPR056884">
    <property type="entry name" value="NPHP3-like_N"/>
</dbReference>
<keyword evidence="1" id="KW-0677">Repeat</keyword>
<dbReference type="PANTHER" id="PTHR23206">
    <property type="entry name" value="MASK PROTEIN"/>
    <property type="match status" value="1"/>
</dbReference>
<dbReference type="Pfam" id="PF00023">
    <property type="entry name" value="Ank"/>
    <property type="match status" value="1"/>
</dbReference>
<feature type="repeat" description="ANK" evidence="3">
    <location>
        <begin position="1130"/>
        <end position="1162"/>
    </location>
</feature>
<dbReference type="PROSITE" id="PS50297">
    <property type="entry name" value="ANK_REP_REGION"/>
    <property type="match status" value="3"/>
</dbReference>